<feature type="non-terminal residue" evidence="1">
    <location>
        <position position="1"/>
    </location>
</feature>
<keyword evidence="2" id="KW-1185">Reference proteome</keyword>
<evidence type="ECO:0000313" key="1">
    <source>
        <dbReference type="EMBL" id="EDO47066.1"/>
    </source>
</evidence>
<sequence length="61" mass="6895">EHLQYVLAGNTYSMCEQGTLTVCVSREHLQYVMCEQGTLTVCVSREHLQYVLAGSTYSMCE</sequence>
<dbReference type="AlphaFoldDB" id="A7RN34"/>
<feature type="non-terminal residue" evidence="1">
    <location>
        <position position="61"/>
    </location>
</feature>
<organism evidence="1 2">
    <name type="scientific">Nematostella vectensis</name>
    <name type="common">Starlet sea anemone</name>
    <dbReference type="NCBI Taxonomy" id="45351"/>
    <lineage>
        <taxon>Eukaryota</taxon>
        <taxon>Metazoa</taxon>
        <taxon>Cnidaria</taxon>
        <taxon>Anthozoa</taxon>
        <taxon>Hexacorallia</taxon>
        <taxon>Actiniaria</taxon>
        <taxon>Edwardsiidae</taxon>
        <taxon>Nematostella</taxon>
    </lineage>
</organism>
<proteinExistence type="predicted"/>
<dbReference type="Proteomes" id="UP000001593">
    <property type="component" value="Unassembled WGS sequence"/>
</dbReference>
<gene>
    <name evidence="1" type="ORF">NEMVEDRAFT_v1g87408</name>
</gene>
<evidence type="ECO:0000313" key="2">
    <source>
        <dbReference type="Proteomes" id="UP000001593"/>
    </source>
</evidence>
<accession>A7RN34</accession>
<name>A7RN34_NEMVE</name>
<protein>
    <submittedName>
        <fullName evidence="1">Uncharacterized protein</fullName>
    </submittedName>
</protein>
<dbReference type="HOGENOM" id="CLU_2929445_0_0_1"/>
<dbReference type="InParanoid" id="A7RN34"/>
<dbReference type="EMBL" id="DS469522">
    <property type="protein sequence ID" value="EDO47066.1"/>
    <property type="molecule type" value="Genomic_DNA"/>
</dbReference>
<reference evidence="1 2" key="1">
    <citation type="journal article" date="2007" name="Science">
        <title>Sea anemone genome reveals ancestral eumetazoan gene repertoire and genomic organization.</title>
        <authorList>
            <person name="Putnam N.H."/>
            <person name="Srivastava M."/>
            <person name="Hellsten U."/>
            <person name="Dirks B."/>
            <person name="Chapman J."/>
            <person name="Salamov A."/>
            <person name="Terry A."/>
            <person name="Shapiro H."/>
            <person name="Lindquist E."/>
            <person name="Kapitonov V.V."/>
            <person name="Jurka J."/>
            <person name="Genikhovich G."/>
            <person name="Grigoriev I.V."/>
            <person name="Lucas S.M."/>
            <person name="Steele R.E."/>
            <person name="Finnerty J.R."/>
            <person name="Technau U."/>
            <person name="Martindale M.Q."/>
            <person name="Rokhsar D.S."/>
        </authorList>
    </citation>
    <scope>NUCLEOTIDE SEQUENCE [LARGE SCALE GENOMIC DNA]</scope>
    <source>
        <strain evidence="2">CH2 X CH6</strain>
    </source>
</reference>